<dbReference type="AlphaFoldDB" id="A0A430G2C1"/>
<evidence type="ECO:0000313" key="2">
    <source>
        <dbReference type="EMBL" id="RSY83113.1"/>
    </source>
</evidence>
<name>A0A430G2C1_9SPHN</name>
<dbReference type="RefSeq" id="WP_126004686.1">
    <property type="nucleotide sequence ID" value="NZ_QQYZ01000011.1"/>
</dbReference>
<evidence type="ECO:0008006" key="4">
    <source>
        <dbReference type="Google" id="ProtNLM"/>
    </source>
</evidence>
<evidence type="ECO:0000313" key="3">
    <source>
        <dbReference type="Proteomes" id="UP000287746"/>
    </source>
</evidence>
<organism evidence="2 3">
    <name type="scientific">Sphingomonas koreensis</name>
    <dbReference type="NCBI Taxonomy" id="93064"/>
    <lineage>
        <taxon>Bacteria</taxon>
        <taxon>Pseudomonadati</taxon>
        <taxon>Pseudomonadota</taxon>
        <taxon>Alphaproteobacteria</taxon>
        <taxon>Sphingomonadales</taxon>
        <taxon>Sphingomonadaceae</taxon>
        <taxon>Sphingomonas</taxon>
    </lineage>
</organism>
<dbReference type="EMBL" id="QQYZ01000011">
    <property type="protein sequence ID" value="RSY83113.1"/>
    <property type="molecule type" value="Genomic_DNA"/>
</dbReference>
<dbReference type="Pfam" id="PF24072">
    <property type="entry name" value="T7_gp14"/>
    <property type="match status" value="1"/>
</dbReference>
<evidence type="ECO:0000256" key="1">
    <source>
        <dbReference type="SAM" id="SignalP"/>
    </source>
</evidence>
<comment type="caution">
    <text evidence="2">The sequence shown here is derived from an EMBL/GenBank/DDBJ whole genome shotgun (WGS) entry which is preliminary data.</text>
</comment>
<accession>A0A430G2C1</accession>
<gene>
    <name evidence="2" type="ORF">DAH66_12655</name>
</gene>
<feature type="signal peptide" evidence="1">
    <location>
        <begin position="1"/>
        <end position="19"/>
    </location>
</feature>
<feature type="chain" id="PRO_5019311166" description="Internal virion protein B" evidence="1">
    <location>
        <begin position="20"/>
        <end position="174"/>
    </location>
</feature>
<dbReference type="InterPro" id="IPR038996">
    <property type="entry name" value="Gp14"/>
</dbReference>
<sequence>MCLPAAPLAIAAAALSAVGTGVSTIASMQQQTYQARVADRNARMESEAARDALERGRIEDQRYQRQLSQQMGAQNAALAANGIDVGYGNAAALRGDLARTGAEDSQTIRENAVREARGFEISAANSHAQAAGYRQARTATAITGAFEFGSSILGGVQQHRKIQWNRRNGGNPYG</sequence>
<protein>
    <recommendedName>
        <fullName evidence="4">Internal virion protein B</fullName>
    </recommendedName>
</protein>
<proteinExistence type="predicted"/>
<dbReference type="Proteomes" id="UP000287746">
    <property type="component" value="Unassembled WGS sequence"/>
</dbReference>
<reference evidence="2 3" key="1">
    <citation type="submission" date="2018-07" db="EMBL/GenBank/DDBJ databases">
        <title>Genomic and Epidemiologic Investigation of an Indolent Hospital Outbreak.</title>
        <authorList>
            <person name="Johnson R.C."/>
            <person name="Deming C."/>
            <person name="Conlan S."/>
            <person name="Zellmer C.J."/>
            <person name="Michelin A.V."/>
            <person name="Lee-Lin S."/>
            <person name="Thomas P.J."/>
            <person name="Park M."/>
            <person name="Weingarten R.A."/>
            <person name="Less J."/>
            <person name="Dekker J.P."/>
            <person name="Frank K.M."/>
            <person name="Musser K.A."/>
            <person name="Mcquiston J.R."/>
            <person name="Henderson D.K."/>
            <person name="Lau A.F."/>
            <person name="Palmore T.N."/>
            <person name="Segre J.A."/>
        </authorList>
    </citation>
    <scope>NUCLEOTIDE SEQUENCE [LARGE SCALE GENOMIC DNA]</scope>
    <source>
        <strain evidence="2 3">SK-CDC1_0717</strain>
    </source>
</reference>
<keyword evidence="1" id="KW-0732">Signal</keyword>